<keyword evidence="2" id="KW-1185">Reference proteome</keyword>
<gene>
    <name evidence="1" type="ORF">NDU88_000099</name>
</gene>
<dbReference type="EMBL" id="JANPWB010000004">
    <property type="protein sequence ID" value="KAJ1190780.1"/>
    <property type="molecule type" value="Genomic_DNA"/>
</dbReference>
<feature type="non-terminal residue" evidence="1">
    <location>
        <position position="1"/>
    </location>
</feature>
<evidence type="ECO:0000313" key="1">
    <source>
        <dbReference type="EMBL" id="KAJ1190780.1"/>
    </source>
</evidence>
<evidence type="ECO:0000313" key="2">
    <source>
        <dbReference type="Proteomes" id="UP001066276"/>
    </source>
</evidence>
<dbReference type="Proteomes" id="UP001066276">
    <property type="component" value="Chromosome 2_2"/>
</dbReference>
<comment type="caution">
    <text evidence="1">The sequence shown here is derived from an EMBL/GenBank/DDBJ whole genome shotgun (WGS) entry which is preliminary data.</text>
</comment>
<sequence>QRTVTHWSTVPCTIREATSWSTTTHIISTNWYGNIGSVTMSRKEQPAVTSATWIGDIWSGTTHWVDIRH</sequence>
<proteinExistence type="predicted"/>
<accession>A0AAV7UP12</accession>
<name>A0AAV7UP12_PLEWA</name>
<dbReference type="AlphaFoldDB" id="A0AAV7UP12"/>
<organism evidence="1 2">
    <name type="scientific">Pleurodeles waltl</name>
    <name type="common">Iberian ribbed newt</name>
    <dbReference type="NCBI Taxonomy" id="8319"/>
    <lineage>
        <taxon>Eukaryota</taxon>
        <taxon>Metazoa</taxon>
        <taxon>Chordata</taxon>
        <taxon>Craniata</taxon>
        <taxon>Vertebrata</taxon>
        <taxon>Euteleostomi</taxon>
        <taxon>Amphibia</taxon>
        <taxon>Batrachia</taxon>
        <taxon>Caudata</taxon>
        <taxon>Salamandroidea</taxon>
        <taxon>Salamandridae</taxon>
        <taxon>Pleurodelinae</taxon>
        <taxon>Pleurodeles</taxon>
    </lineage>
</organism>
<protein>
    <submittedName>
        <fullName evidence="1">Uncharacterized protein</fullName>
    </submittedName>
</protein>
<feature type="non-terminal residue" evidence="1">
    <location>
        <position position="69"/>
    </location>
</feature>
<reference evidence="1" key="1">
    <citation type="journal article" date="2022" name="bioRxiv">
        <title>Sequencing and chromosome-scale assembly of the giantPleurodeles waltlgenome.</title>
        <authorList>
            <person name="Brown T."/>
            <person name="Elewa A."/>
            <person name="Iarovenko S."/>
            <person name="Subramanian E."/>
            <person name="Araus A.J."/>
            <person name="Petzold A."/>
            <person name="Susuki M."/>
            <person name="Suzuki K.-i.T."/>
            <person name="Hayashi T."/>
            <person name="Toyoda A."/>
            <person name="Oliveira C."/>
            <person name="Osipova E."/>
            <person name="Leigh N.D."/>
            <person name="Simon A."/>
            <person name="Yun M.H."/>
        </authorList>
    </citation>
    <scope>NUCLEOTIDE SEQUENCE</scope>
    <source>
        <strain evidence="1">20211129_DDA</strain>
        <tissue evidence="1">Liver</tissue>
    </source>
</reference>